<gene>
    <name evidence="15" type="ORF">E4U01_06585</name>
</gene>
<evidence type="ECO:0000256" key="9">
    <source>
        <dbReference type="ARBA" id="ARBA00023163"/>
    </source>
</evidence>
<dbReference type="GO" id="GO:0005886">
    <property type="term" value="C:plasma membrane"/>
    <property type="evidence" value="ECO:0007669"/>
    <property type="project" value="UniProtKB-SubCell"/>
</dbReference>
<evidence type="ECO:0000259" key="14">
    <source>
        <dbReference type="Pfam" id="PF03816"/>
    </source>
</evidence>
<evidence type="ECO:0000256" key="10">
    <source>
        <dbReference type="ARBA" id="ARBA00037178"/>
    </source>
</evidence>
<evidence type="ECO:0000256" key="12">
    <source>
        <dbReference type="SAM" id="MobiDB-lite"/>
    </source>
</evidence>
<keyword evidence="5" id="KW-0735">Signal-anchor</keyword>
<evidence type="ECO:0000256" key="11">
    <source>
        <dbReference type="ARBA" id="ARBA00040752"/>
    </source>
</evidence>
<comment type="function">
    <text evidence="10">Involved in SarA attenuation. Affects resistance to oxacillin and teicoplanin, as well as the synthesis of virulence factors.</text>
</comment>
<evidence type="ECO:0000256" key="5">
    <source>
        <dbReference type="ARBA" id="ARBA00022968"/>
    </source>
</evidence>
<feature type="domain" description="Cell envelope-related transcriptional attenuator" evidence="14">
    <location>
        <begin position="181"/>
        <end position="349"/>
    </location>
</feature>
<evidence type="ECO:0000256" key="13">
    <source>
        <dbReference type="SAM" id="Phobius"/>
    </source>
</evidence>
<dbReference type="Gene3D" id="3.40.630.190">
    <property type="entry name" value="LCP protein"/>
    <property type="match status" value="1"/>
</dbReference>
<evidence type="ECO:0000313" key="16">
    <source>
        <dbReference type="Proteomes" id="UP000297747"/>
    </source>
</evidence>
<reference evidence="15 16" key="1">
    <citation type="submission" date="2019-03" db="EMBL/GenBank/DDBJ databases">
        <title>Diversity of the mouse oral microbiome.</title>
        <authorList>
            <person name="Joseph S."/>
            <person name="Aduse-Opoku J."/>
            <person name="Curtis M."/>
            <person name="Wade W."/>
            <person name="Hashim A."/>
        </authorList>
    </citation>
    <scope>NUCLEOTIDE SEQUENCE [LARGE SCALE GENOMIC DNA]</scope>
    <source>
        <strain evidence="15 16">HT4</strain>
    </source>
</reference>
<comment type="similarity">
    <text evidence="2">Belongs to the LytR/CpsA/Psr (LCP) family.</text>
</comment>
<evidence type="ECO:0000256" key="2">
    <source>
        <dbReference type="ARBA" id="ARBA00006068"/>
    </source>
</evidence>
<keyword evidence="6 13" id="KW-1133">Transmembrane helix</keyword>
<feature type="compositionally biased region" description="Basic residues" evidence="12">
    <location>
        <begin position="91"/>
        <end position="109"/>
    </location>
</feature>
<evidence type="ECO:0000313" key="15">
    <source>
        <dbReference type="EMBL" id="TFU30333.1"/>
    </source>
</evidence>
<dbReference type="AlphaFoldDB" id="A0A4Y9FP73"/>
<name>A0A4Y9FP73_STRAI</name>
<feature type="transmembrane region" description="Helical" evidence="13">
    <location>
        <begin position="118"/>
        <end position="138"/>
    </location>
</feature>
<evidence type="ECO:0000256" key="7">
    <source>
        <dbReference type="ARBA" id="ARBA00023015"/>
    </source>
</evidence>
<evidence type="ECO:0000256" key="4">
    <source>
        <dbReference type="ARBA" id="ARBA00022692"/>
    </source>
</evidence>
<protein>
    <recommendedName>
        <fullName evidence="11">Regulatory protein MsrR</fullName>
    </recommendedName>
</protein>
<dbReference type="Pfam" id="PF03816">
    <property type="entry name" value="LytR_cpsA_psr"/>
    <property type="match status" value="1"/>
</dbReference>
<sequence length="432" mass="49154">MTRYESTLTHHEELRLDYLRKNIHYLNDREQRELAYLERKLRGDVLPSSRSAYRRRRPVEREEWEEWEEAPEDFLDLEMEPEGEILPVYPRQKKKKPKERPIKQPKIRKKKKGRLKRLFLLLLLGLISLFGALIFMFAKGMNGVEQKASAEVFNGQATNNGVNILILGTDGRVGDSSDMTRTDSIMVLNINNKDKKAKLVSFMRDTLIDIDGADYKLNLAYTFGEQNAHKGAENVREVLKENFDINIQYYALVDFSTFATAIDTLFPEGVTIDAKFGTVDGQEVSSVEVPDDLHMENGSVPNQTIPVGLQKMNGATLLNYARFRKDDEADYGRTKRQQQVLAAILTQAKNPMKLFSGAEALGKAYALTSTNIPQSFLVTSGPLVLLDAKNGVEQTTIPTMGDWIDEYDIYGGLGIKIDFEKYQRRLSELGLR</sequence>
<evidence type="ECO:0000256" key="8">
    <source>
        <dbReference type="ARBA" id="ARBA00023136"/>
    </source>
</evidence>
<comment type="caution">
    <text evidence="15">The sequence shown here is derived from an EMBL/GenBank/DDBJ whole genome shotgun (WGS) entry which is preliminary data.</text>
</comment>
<dbReference type="InterPro" id="IPR004474">
    <property type="entry name" value="LytR_CpsA_psr"/>
</dbReference>
<evidence type="ECO:0000256" key="3">
    <source>
        <dbReference type="ARBA" id="ARBA00022475"/>
    </source>
</evidence>
<evidence type="ECO:0000256" key="1">
    <source>
        <dbReference type="ARBA" id="ARBA00004401"/>
    </source>
</evidence>
<dbReference type="RefSeq" id="WP_135053012.1">
    <property type="nucleotide sequence ID" value="NZ_JADGLI010000021.1"/>
</dbReference>
<keyword evidence="9" id="KW-0804">Transcription</keyword>
<proteinExistence type="inferred from homology"/>
<dbReference type="EMBL" id="SPQA01000021">
    <property type="protein sequence ID" value="TFU30333.1"/>
    <property type="molecule type" value="Genomic_DNA"/>
</dbReference>
<keyword evidence="4 13" id="KW-0812">Transmembrane</keyword>
<dbReference type="InterPro" id="IPR050922">
    <property type="entry name" value="LytR/CpsA/Psr_CW_biosynth"/>
</dbReference>
<keyword evidence="8 13" id="KW-0472">Membrane</keyword>
<keyword evidence="3" id="KW-1003">Cell membrane</keyword>
<dbReference type="PANTHER" id="PTHR33392:SF8">
    <property type="entry name" value="REGULATORY PROTEIN MSRR"/>
    <property type="match status" value="1"/>
</dbReference>
<feature type="region of interest" description="Disordered" evidence="12">
    <location>
        <begin position="86"/>
        <end position="109"/>
    </location>
</feature>
<dbReference type="PANTHER" id="PTHR33392">
    <property type="entry name" value="POLYISOPRENYL-TEICHOIC ACID--PEPTIDOGLYCAN TEICHOIC ACID TRANSFERASE TAGU"/>
    <property type="match status" value="1"/>
</dbReference>
<keyword evidence="7" id="KW-0805">Transcription regulation</keyword>
<organism evidence="15 16">
    <name type="scientific">Streptococcus acidominimus</name>
    <dbReference type="NCBI Taxonomy" id="1326"/>
    <lineage>
        <taxon>Bacteria</taxon>
        <taxon>Bacillati</taxon>
        <taxon>Bacillota</taxon>
        <taxon>Bacilli</taxon>
        <taxon>Lactobacillales</taxon>
        <taxon>Streptococcaceae</taxon>
        <taxon>Streptococcus</taxon>
    </lineage>
</organism>
<dbReference type="NCBIfam" id="TIGR00350">
    <property type="entry name" value="lytR_cpsA_psr"/>
    <property type="match status" value="1"/>
</dbReference>
<comment type="subcellular location">
    <subcellularLocation>
        <location evidence="1">Cell membrane</location>
        <topology evidence="1">Single-pass type II membrane protein</topology>
    </subcellularLocation>
</comment>
<evidence type="ECO:0000256" key="6">
    <source>
        <dbReference type="ARBA" id="ARBA00022989"/>
    </source>
</evidence>
<dbReference type="Proteomes" id="UP000297747">
    <property type="component" value="Unassembled WGS sequence"/>
</dbReference>
<accession>A0A4Y9FP73</accession>